<accession>A0AAV9IRA3</accession>
<comment type="similarity">
    <text evidence="1">Belongs to the SIMIBI class G3E GTPase family. ArgK/MeaB subfamily.</text>
</comment>
<dbReference type="Pfam" id="PF03308">
    <property type="entry name" value="MeaB"/>
    <property type="match status" value="1"/>
</dbReference>
<dbReference type="Gene3D" id="1.10.287.130">
    <property type="match status" value="1"/>
</dbReference>
<dbReference type="InterPro" id="IPR027417">
    <property type="entry name" value="P-loop_NTPase"/>
</dbReference>
<dbReference type="Gene3D" id="3.40.50.300">
    <property type="entry name" value="P-loop containing nucleotide triphosphate hydrolases"/>
    <property type="match status" value="1"/>
</dbReference>
<evidence type="ECO:0000313" key="2">
    <source>
        <dbReference type="EMBL" id="KAK4534679.1"/>
    </source>
</evidence>
<dbReference type="GO" id="GO:0005525">
    <property type="term" value="F:GTP binding"/>
    <property type="evidence" value="ECO:0007669"/>
    <property type="project" value="InterPro"/>
</dbReference>
<protein>
    <recommendedName>
        <fullName evidence="4">Methylmalonyl Co-A mutase-associated GTPase MeaB</fullName>
    </recommendedName>
</protein>
<dbReference type="Proteomes" id="UP001301350">
    <property type="component" value="Unassembled WGS sequence"/>
</dbReference>
<dbReference type="EMBL" id="JANCYW010000002">
    <property type="protein sequence ID" value="KAK4534679.1"/>
    <property type="molecule type" value="Genomic_DNA"/>
</dbReference>
<dbReference type="Gene3D" id="1.20.5.170">
    <property type="match status" value="1"/>
</dbReference>
<dbReference type="InterPro" id="IPR005129">
    <property type="entry name" value="GTPase_ArgK"/>
</dbReference>
<keyword evidence="3" id="KW-1185">Reference proteome</keyword>
<dbReference type="GO" id="GO:0003924">
    <property type="term" value="F:GTPase activity"/>
    <property type="evidence" value="ECO:0007669"/>
    <property type="project" value="InterPro"/>
</dbReference>
<dbReference type="SUPFAM" id="SSF52540">
    <property type="entry name" value="P-loop containing nucleoside triphosphate hydrolases"/>
    <property type="match status" value="1"/>
</dbReference>
<dbReference type="PANTHER" id="PTHR23408">
    <property type="entry name" value="METHYLMALONYL-COA MUTASE"/>
    <property type="match status" value="1"/>
</dbReference>
<evidence type="ECO:0000256" key="1">
    <source>
        <dbReference type="ARBA" id="ARBA00009625"/>
    </source>
</evidence>
<sequence length="408" mass="43943">MACGLVSGDCRCLSRAITLTESTRAADRQAATALLRCVAEARGRTPMTPSFRLGVTGAPGAGKSAFIEMLGLFLARDTPDTAWPLPSRRVAVLTVDPSSPVTGGSILGDMTRMVRLTQQSNAYIRQTPSRGILGGIARRTDEAIWLCEAAGYGVVLVETVGVGQSEAAVASVVDAVLLLYAPGGGDALQGSKKGILEYADVVVVNKADGHRLADARRAATELRDSLSMRLNANGSRSGDAPTPWSVPVLLTSSLELPPANATDDATDGVNASMRSFYTAEPARHRSVLEAPEPAALQRVHEVGARLERPMSAAEIWAVLMNFRRHAGVHLQERRFQQRLRWWWTEVADEVVHRLRTDARLVPLCTQLQDELQHGRLTARAAATHLLDTVWPGALVPDTRREVPSSAAR</sequence>
<comment type="caution">
    <text evidence="2">The sequence shown here is derived from an EMBL/GenBank/DDBJ whole genome shotgun (WGS) entry which is preliminary data.</text>
</comment>
<dbReference type="GO" id="GO:0005737">
    <property type="term" value="C:cytoplasm"/>
    <property type="evidence" value="ECO:0007669"/>
    <property type="project" value="TreeGrafter"/>
</dbReference>
<name>A0AAV9IRA3_CYACA</name>
<dbReference type="CDD" id="cd03114">
    <property type="entry name" value="MMAA-like"/>
    <property type="match status" value="1"/>
</dbReference>
<evidence type="ECO:0000313" key="3">
    <source>
        <dbReference type="Proteomes" id="UP001301350"/>
    </source>
</evidence>
<proteinExistence type="inferred from homology"/>
<reference evidence="2 3" key="1">
    <citation type="submission" date="2022-07" db="EMBL/GenBank/DDBJ databases">
        <title>Genome-wide signatures of adaptation to extreme environments.</title>
        <authorList>
            <person name="Cho C.H."/>
            <person name="Yoon H.S."/>
        </authorList>
    </citation>
    <scope>NUCLEOTIDE SEQUENCE [LARGE SCALE GENOMIC DNA]</scope>
    <source>
        <strain evidence="2 3">DBV 063 E5</strain>
    </source>
</reference>
<gene>
    <name evidence="2" type="ORF">CDCA_CDCA02G0704</name>
</gene>
<dbReference type="PANTHER" id="PTHR23408:SF3">
    <property type="entry name" value="METHYLMALONIC ACIDURIA TYPE A PROTEIN, MITOCHONDRIAL"/>
    <property type="match status" value="1"/>
</dbReference>
<dbReference type="AlphaFoldDB" id="A0AAV9IRA3"/>
<evidence type="ECO:0008006" key="4">
    <source>
        <dbReference type="Google" id="ProtNLM"/>
    </source>
</evidence>
<organism evidence="2 3">
    <name type="scientific">Cyanidium caldarium</name>
    <name type="common">Red alga</name>
    <dbReference type="NCBI Taxonomy" id="2771"/>
    <lineage>
        <taxon>Eukaryota</taxon>
        <taxon>Rhodophyta</taxon>
        <taxon>Bangiophyceae</taxon>
        <taxon>Cyanidiales</taxon>
        <taxon>Cyanidiaceae</taxon>
        <taxon>Cyanidium</taxon>
    </lineage>
</organism>